<proteinExistence type="predicted"/>
<dbReference type="SUPFAM" id="SSF52833">
    <property type="entry name" value="Thioredoxin-like"/>
    <property type="match status" value="1"/>
</dbReference>
<feature type="signal peptide" evidence="1">
    <location>
        <begin position="1"/>
        <end position="28"/>
    </location>
</feature>
<protein>
    <submittedName>
        <fullName evidence="3">TlpA disulfide reductase family protein</fullName>
    </submittedName>
</protein>
<dbReference type="EMBL" id="JBHSCW010000004">
    <property type="protein sequence ID" value="MFC4351833.1"/>
    <property type="molecule type" value="Genomic_DNA"/>
</dbReference>
<dbReference type="InterPro" id="IPR036249">
    <property type="entry name" value="Thioredoxin-like_sf"/>
</dbReference>
<dbReference type="CDD" id="cd02966">
    <property type="entry name" value="TlpA_like_family"/>
    <property type="match status" value="1"/>
</dbReference>
<keyword evidence="1" id="KW-0732">Signal</keyword>
<organism evidence="3 4">
    <name type="scientific">Fodinicurvata halophila</name>
    <dbReference type="NCBI Taxonomy" id="1419723"/>
    <lineage>
        <taxon>Bacteria</taxon>
        <taxon>Pseudomonadati</taxon>
        <taxon>Pseudomonadota</taxon>
        <taxon>Alphaproteobacteria</taxon>
        <taxon>Rhodospirillales</taxon>
        <taxon>Rhodovibrionaceae</taxon>
        <taxon>Fodinicurvata</taxon>
    </lineage>
</organism>
<dbReference type="PANTHER" id="PTHR42852:SF17">
    <property type="entry name" value="THIOREDOXIN-LIKE PROTEIN HI_1115"/>
    <property type="match status" value="1"/>
</dbReference>
<dbReference type="PANTHER" id="PTHR42852">
    <property type="entry name" value="THIOL:DISULFIDE INTERCHANGE PROTEIN DSBE"/>
    <property type="match status" value="1"/>
</dbReference>
<name>A0ABV8UKM3_9PROT</name>
<evidence type="ECO:0000259" key="2">
    <source>
        <dbReference type="PROSITE" id="PS51352"/>
    </source>
</evidence>
<feature type="chain" id="PRO_5045337780" evidence="1">
    <location>
        <begin position="29"/>
        <end position="196"/>
    </location>
</feature>
<feature type="domain" description="Thioredoxin" evidence="2">
    <location>
        <begin position="45"/>
        <end position="190"/>
    </location>
</feature>
<gene>
    <name evidence="3" type="ORF">ACFOW6_09790</name>
</gene>
<dbReference type="InterPro" id="IPR013766">
    <property type="entry name" value="Thioredoxin_domain"/>
</dbReference>
<keyword evidence="4" id="KW-1185">Reference proteome</keyword>
<dbReference type="RefSeq" id="WP_382422178.1">
    <property type="nucleotide sequence ID" value="NZ_JBHSCW010000004.1"/>
</dbReference>
<evidence type="ECO:0000313" key="3">
    <source>
        <dbReference type="EMBL" id="MFC4351833.1"/>
    </source>
</evidence>
<dbReference type="InterPro" id="IPR050553">
    <property type="entry name" value="Thioredoxin_ResA/DsbE_sf"/>
</dbReference>
<evidence type="ECO:0000256" key="1">
    <source>
        <dbReference type="SAM" id="SignalP"/>
    </source>
</evidence>
<comment type="caution">
    <text evidence="3">The sequence shown here is derived from an EMBL/GenBank/DDBJ whole genome shotgun (WGS) entry which is preliminary data.</text>
</comment>
<dbReference type="Proteomes" id="UP001595799">
    <property type="component" value="Unassembled WGS sequence"/>
</dbReference>
<dbReference type="Pfam" id="PF00578">
    <property type="entry name" value="AhpC-TSA"/>
    <property type="match status" value="1"/>
</dbReference>
<dbReference type="InterPro" id="IPR000866">
    <property type="entry name" value="AhpC/TSA"/>
</dbReference>
<dbReference type="Gene3D" id="3.40.30.10">
    <property type="entry name" value="Glutaredoxin"/>
    <property type="match status" value="1"/>
</dbReference>
<sequence length="196" mass="21702">MNKNLFRAGAAVGAVLFALLMGAGQVAAQPAPPREGVFGDSYVEIIPFGETPEAAFTELQDGEEIERHIADFEGQLLVVNFWATWCKPCIEEMPELNALQTEHGGDDLQVLTVSNDRGGAEEVLPFYEDYGLEDLGVYLDPKGELARDFQVRGLPTTFIVDRQGQVVGRIEGIVPWNAPEAHKLLDFYLEGRHREE</sequence>
<dbReference type="PROSITE" id="PS51352">
    <property type="entry name" value="THIOREDOXIN_2"/>
    <property type="match status" value="1"/>
</dbReference>
<accession>A0ABV8UKM3</accession>
<reference evidence="4" key="1">
    <citation type="journal article" date="2019" name="Int. J. Syst. Evol. Microbiol.">
        <title>The Global Catalogue of Microorganisms (GCM) 10K type strain sequencing project: providing services to taxonomists for standard genome sequencing and annotation.</title>
        <authorList>
            <consortium name="The Broad Institute Genomics Platform"/>
            <consortium name="The Broad Institute Genome Sequencing Center for Infectious Disease"/>
            <person name="Wu L."/>
            <person name="Ma J."/>
        </authorList>
    </citation>
    <scope>NUCLEOTIDE SEQUENCE [LARGE SCALE GENOMIC DNA]</scope>
    <source>
        <strain evidence="4">CECT 8472</strain>
    </source>
</reference>
<evidence type="ECO:0000313" key="4">
    <source>
        <dbReference type="Proteomes" id="UP001595799"/>
    </source>
</evidence>